<protein>
    <submittedName>
        <fullName evidence="2">Uncharacterized protein</fullName>
    </submittedName>
</protein>
<dbReference type="STRING" id="320771.Cflav_PD0910"/>
<evidence type="ECO:0000313" key="3">
    <source>
        <dbReference type="Proteomes" id="UP000003688"/>
    </source>
</evidence>
<organism evidence="2 3">
    <name type="scientific">Pedosphaera parvula (strain Ellin514)</name>
    <dbReference type="NCBI Taxonomy" id="320771"/>
    <lineage>
        <taxon>Bacteria</taxon>
        <taxon>Pseudomonadati</taxon>
        <taxon>Verrucomicrobiota</taxon>
        <taxon>Pedosphaerae</taxon>
        <taxon>Pedosphaerales</taxon>
        <taxon>Pedosphaeraceae</taxon>
        <taxon>Pedosphaera</taxon>
    </lineage>
</organism>
<name>B9XQV3_PEDPL</name>
<reference evidence="2 3" key="1">
    <citation type="journal article" date="2011" name="J. Bacteriol.">
        <title>Genome sequence of 'Pedosphaera parvula' Ellin514, an aerobic Verrucomicrobial isolate from pasture soil.</title>
        <authorList>
            <person name="Kant R."/>
            <person name="van Passel M.W."/>
            <person name="Sangwan P."/>
            <person name="Palva A."/>
            <person name="Lucas S."/>
            <person name="Copeland A."/>
            <person name="Lapidus A."/>
            <person name="Glavina Del Rio T."/>
            <person name="Dalin E."/>
            <person name="Tice H."/>
            <person name="Bruce D."/>
            <person name="Goodwin L."/>
            <person name="Pitluck S."/>
            <person name="Chertkov O."/>
            <person name="Larimer F.W."/>
            <person name="Land M.L."/>
            <person name="Hauser L."/>
            <person name="Brettin T.S."/>
            <person name="Detter J.C."/>
            <person name="Han S."/>
            <person name="de Vos W.M."/>
            <person name="Janssen P.H."/>
            <person name="Smidt H."/>
        </authorList>
    </citation>
    <scope>NUCLEOTIDE SEQUENCE [LARGE SCALE GENOMIC DNA]</scope>
    <source>
        <strain evidence="2 3">Ellin514</strain>
    </source>
</reference>
<keyword evidence="3" id="KW-1185">Reference proteome</keyword>
<comment type="caution">
    <text evidence="2">The sequence shown here is derived from an EMBL/GenBank/DDBJ whole genome shotgun (WGS) entry which is preliminary data.</text>
</comment>
<accession>B9XQV3</accession>
<evidence type="ECO:0000256" key="1">
    <source>
        <dbReference type="SAM" id="MobiDB-lite"/>
    </source>
</evidence>
<dbReference type="EMBL" id="ABOX02000057">
    <property type="protein sequence ID" value="EEF57810.1"/>
    <property type="molecule type" value="Genomic_DNA"/>
</dbReference>
<feature type="region of interest" description="Disordered" evidence="1">
    <location>
        <begin position="57"/>
        <end position="95"/>
    </location>
</feature>
<evidence type="ECO:0000313" key="2">
    <source>
        <dbReference type="EMBL" id="EEF57810.1"/>
    </source>
</evidence>
<dbReference type="AlphaFoldDB" id="B9XQV3"/>
<sequence length="118" mass="12820">MINEVPLSSGSWLFQSPHSSGLLLPFIPVLFPIPEINFGIRYNATDAVLALEQRSGYARSNAPETRKPNPLIFDRSNPMGQNPTGRPPTGKGSNQINYTAVLLPTSLTFGDETLPPAK</sequence>
<gene>
    <name evidence="2" type="ORF">Cflav_PD0910</name>
</gene>
<dbReference type="Proteomes" id="UP000003688">
    <property type="component" value="Unassembled WGS sequence"/>
</dbReference>
<proteinExistence type="predicted"/>